<dbReference type="SUPFAM" id="SSF48295">
    <property type="entry name" value="TrpR-like"/>
    <property type="match status" value="1"/>
</dbReference>
<dbReference type="InterPro" id="IPR038116">
    <property type="entry name" value="TrpR-like_sf"/>
</dbReference>
<dbReference type="GO" id="GO:0003700">
    <property type="term" value="F:DNA-binding transcription factor activity"/>
    <property type="evidence" value="ECO:0007669"/>
    <property type="project" value="InterPro"/>
</dbReference>
<proteinExistence type="predicted"/>
<dbReference type="AlphaFoldDB" id="A0A7M1XJA5"/>
<evidence type="ECO:0008006" key="3">
    <source>
        <dbReference type="Google" id="ProtNLM"/>
    </source>
</evidence>
<organism evidence="1 2">
    <name type="scientific">Treponema rectale</name>
    <dbReference type="NCBI Taxonomy" id="744512"/>
    <lineage>
        <taxon>Bacteria</taxon>
        <taxon>Pseudomonadati</taxon>
        <taxon>Spirochaetota</taxon>
        <taxon>Spirochaetia</taxon>
        <taxon>Spirochaetales</taxon>
        <taxon>Treponemataceae</taxon>
        <taxon>Treponema</taxon>
    </lineage>
</organism>
<dbReference type="NCBIfam" id="TIGR02531">
    <property type="entry name" value="yecD_yerC"/>
    <property type="match status" value="1"/>
</dbReference>
<dbReference type="EMBL" id="CP031517">
    <property type="protein sequence ID" value="QOS39055.1"/>
    <property type="molecule type" value="Genomic_DNA"/>
</dbReference>
<dbReference type="GO" id="GO:0043565">
    <property type="term" value="F:sequence-specific DNA binding"/>
    <property type="evidence" value="ECO:0007669"/>
    <property type="project" value="InterPro"/>
</dbReference>
<dbReference type="InterPro" id="IPR010921">
    <property type="entry name" value="Trp_repressor/repl_initiator"/>
</dbReference>
<name>A0A7M1XJA5_9SPIR</name>
<accession>A0A7M1XJA5</accession>
<evidence type="ECO:0000313" key="1">
    <source>
        <dbReference type="EMBL" id="QOS39055.1"/>
    </source>
</evidence>
<protein>
    <recommendedName>
        <fullName evidence="3">TrpR-related protein YerC/YecD</fullName>
    </recommendedName>
</protein>
<dbReference type="Pfam" id="PF01371">
    <property type="entry name" value="Trp_repressor"/>
    <property type="match status" value="1"/>
</dbReference>
<evidence type="ECO:0000313" key="2">
    <source>
        <dbReference type="Proteomes" id="UP000593591"/>
    </source>
</evidence>
<reference evidence="1 2" key="1">
    <citation type="submission" date="2018-08" db="EMBL/GenBank/DDBJ databases">
        <title>The first complete genome of Treponema rectale (CHPAT), a commensal spirochete of the bovine rectum.</title>
        <authorList>
            <person name="Staton G.J."/>
            <person name="Clegg S.R."/>
            <person name="Carter S.D."/>
            <person name="Radford A.D."/>
            <person name="Darby A."/>
            <person name="Hall N."/>
            <person name="Birtles R.J."/>
            <person name="Evans N.J."/>
        </authorList>
    </citation>
    <scope>NUCLEOTIDE SEQUENCE [LARGE SCALE GENOMIC DNA]</scope>
    <source>
        <strain evidence="1 2">CHPA</strain>
    </source>
</reference>
<dbReference type="InterPro" id="IPR000831">
    <property type="entry name" value="Trp_repress"/>
</dbReference>
<dbReference type="Proteomes" id="UP000593591">
    <property type="component" value="Chromosome"/>
</dbReference>
<dbReference type="Gene3D" id="1.10.1270.10">
    <property type="entry name" value="TrpR-like"/>
    <property type="match status" value="1"/>
</dbReference>
<sequence length="98" mass="11041">MRILVMDKTPTLKQQELMELYSALVKIDNVEDCKNFLDDLLTAKELDSLSGRVHCAKLFIEGKTYIEVTNETTVSSATLARVSKCVKKGKGYNKILKD</sequence>
<dbReference type="KEGG" id="trc:DYE49_00740"/>
<gene>
    <name evidence="1" type="ORF">DYE49_00740</name>
</gene>
<dbReference type="InterPro" id="IPR013368">
    <property type="entry name" value="YecD_YerC"/>
</dbReference>
<dbReference type="PANTHER" id="PTHR40080:SF1">
    <property type="entry name" value="TRPR-LIKE PROTEIN YERC_YECD"/>
    <property type="match status" value="1"/>
</dbReference>
<dbReference type="PANTHER" id="PTHR40080">
    <property type="entry name" value="LMO1763 PROTEIN"/>
    <property type="match status" value="1"/>
</dbReference>